<protein>
    <submittedName>
        <fullName evidence="2">Crotonobetainyl-CoA:carnitine CoA-transferase CaiB-like acyl-CoA transferase</fullName>
    </submittedName>
</protein>
<dbReference type="InterPro" id="IPR003673">
    <property type="entry name" value="CoA-Trfase_fam_III"/>
</dbReference>
<dbReference type="OrthoDB" id="9797653at2"/>
<dbReference type="GO" id="GO:0008410">
    <property type="term" value="F:CoA-transferase activity"/>
    <property type="evidence" value="ECO:0007669"/>
    <property type="project" value="TreeGrafter"/>
</dbReference>
<dbReference type="Gene3D" id="3.30.1540.10">
    <property type="entry name" value="formyl-coa transferase, domain 3"/>
    <property type="match status" value="2"/>
</dbReference>
<dbReference type="Gene3D" id="3.40.50.10540">
    <property type="entry name" value="Crotonobetainyl-coa:carnitine coa-transferase, domain 1"/>
    <property type="match status" value="2"/>
</dbReference>
<evidence type="ECO:0000256" key="1">
    <source>
        <dbReference type="ARBA" id="ARBA00022679"/>
    </source>
</evidence>
<dbReference type="InterPro" id="IPR023606">
    <property type="entry name" value="CoA-Trfase_III_dom_1_sf"/>
</dbReference>
<comment type="caution">
    <text evidence="2">The sequence shown here is derived from an EMBL/GenBank/DDBJ whole genome shotgun (WGS) entry which is preliminary data.</text>
</comment>
<evidence type="ECO:0000313" key="3">
    <source>
        <dbReference type="Proteomes" id="UP000237752"/>
    </source>
</evidence>
<dbReference type="AlphaFoldDB" id="A0A2T1A2W0"/>
<dbReference type="InterPro" id="IPR050483">
    <property type="entry name" value="CoA-transferase_III_domain"/>
</dbReference>
<reference evidence="2 3" key="1">
    <citation type="submission" date="2018-03" db="EMBL/GenBank/DDBJ databases">
        <title>Genomic Encyclopedia of Archaeal and Bacterial Type Strains, Phase II (KMG-II): from individual species to whole genera.</title>
        <authorList>
            <person name="Goeker M."/>
        </authorList>
    </citation>
    <scope>NUCLEOTIDE SEQUENCE [LARGE SCALE GENOMIC DNA]</scope>
    <source>
        <strain evidence="2 3">DSM 100065</strain>
    </source>
</reference>
<dbReference type="Pfam" id="PF02515">
    <property type="entry name" value="CoA_transf_3"/>
    <property type="match status" value="2"/>
</dbReference>
<organism evidence="2 3">
    <name type="scientific">Antricoccus suffuscus</name>
    <dbReference type="NCBI Taxonomy" id="1629062"/>
    <lineage>
        <taxon>Bacteria</taxon>
        <taxon>Bacillati</taxon>
        <taxon>Actinomycetota</taxon>
        <taxon>Actinomycetes</taxon>
        <taxon>Geodermatophilales</taxon>
        <taxon>Antricoccaceae</taxon>
        <taxon>Antricoccus</taxon>
    </lineage>
</organism>
<dbReference type="PANTHER" id="PTHR48207">
    <property type="entry name" value="SUCCINATE--HYDROXYMETHYLGLUTARATE COA-TRANSFERASE"/>
    <property type="match status" value="1"/>
</dbReference>
<dbReference type="EMBL" id="PVUE01000004">
    <property type="protein sequence ID" value="PRZ42817.1"/>
    <property type="molecule type" value="Genomic_DNA"/>
</dbReference>
<accession>A0A2T1A2W0</accession>
<gene>
    <name evidence="2" type="ORF">CLV47_104165</name>
</gene>
<sequence>MSETATEKGTYLGGLKVLEIANELGEYAGKLLAGLGADVVKVEPIGGEMTRGYGPFYRDEPDPDHSLYFWHYNVAKRSVTLDLDSPEGQREFEVLAQHADVLIDSRPGSYLADRGLGYEALSGANPGLIYLRITPFGEDGPWADFQGSDLVHLALGGMAMNSGYDPEPDGHYDTPPIAPQMWQAYHVAGEQGVIAVMAALLYRGARGQGQYLSCAVHQANAVNTELDLPNWLTLRRPHRRQTGRHSSPVTTPKALTQTKDGRYLLPYVTYVRNFPSSWSGDIAALRKYGMQGELDDPEWEDPDFRAQRREHIASVMDRLVRRFTYDSDFWREMIGRGLPWAPVRTPEENLADEHWKARDSFAEVQYPEVGEGFVDVGARWVCDQVDWVVGPRAPLVGEHNGTIVEEWTASRDVGSGAANPERAAATSPYGKPFALAGLRVVDLSWMLASAGAGKFLAAFGADVIKVEHESRLDGMRFTEVVYPPGGPAERDAARAPMTPTPLDTFNKSANFMEINTGKSAISLNLKDPRGKQILEDLIRDADVVIEGYSPGTMKRMGLGYDRLKELNPDVVYVQQSGLGERGTYDRAKAFGPTAQAFSGLTDMSGFPAPWPPAGIGYSYLDWFGAYNAATAILAGLYRRDQTGRGCHIDASQVETGMYLAGTAILDYTANGRTWSRRGNRSPDKPAAPHGIYRADGDDRWIAIACFTQSQWVATAEVLGHPQWVDDERFATLEQRLAHQDELDALVGAETATRERYELMGALQASGVPAGVAQNAEDRVDNDPQLRHREWLVKLKQTENGVWPVKQLPVQMSATPPHVGGVKQRNGPNYGEDTAEVLTRILGLSDVEVKALFEEGVV</sequence>
<keyword evidence="1 2" id="KW-0808">Transferase</keyword>
<proteinExistence type="predicted"/>
<dbReference type="Proteomes" id="UP000237752">
    <property type="component" value="Unassembled WGS sequence"/>
</dbReference>
<keyword evidence="3" id="KW-1185">Reference proteome</keyword>
<dbReference type="RefSeq" id="WP_106348349.1">
    <property type="nucleotide sequence ID" value="NZ_PVUE01000004.1"/>
</dbReference>
<dbReference type="InterPro" id="IPR044855">
    <property type="entry name" value="CoA-Trfase_III_dom3_sf"/>
</dbReference>
<dbReference type="SUPFAM" id="SSF89796">
    <property type="entry name" value="CoA-transferase family III (CaiB/BaiF)"/>
    <property type="match status" value="2"/>
</dbReference>
<evidence type="ECO:0000313" key="2">
    <source>
        <dbReference type="EMBL" id="PRZ42817.1"/>
    </source>
</evidence>
<dbReference type="PANTHER" id="PTHR48207:SF3">
    <property type="entry name" value="SUCCINATE--HYDROXYMETHYLGLUTARATE COA-TRANSFERASE"/>
    <property type="match status" value="1"/>
</dbReference>
<name>A0A2T1A2W0_9ACTN</name>